<sequence>TNAVISTEGVELYLHPSSHHTTGLRDPPVYKSAPRHTETHRFRWVFSRQLVAPRAAGHVN</sequence>
<dbReference type="AlphaFoldDB" id="A0A0E0C7F0"/>
<organism evidence="1">
    <name type="scientific">Oryza meridionalis</name>
    <dbReference type="NCBI Taxonomy" id="40149"/>
    <lineage>
        <taxon>Eukaryota</taxon>
        <taxon>Viridiplantae</taxon>
        <taxon>Streptophyta</taxon>
        <taxon>Embryophyta</taxon>
        <taxon>Tracheophyta</taxon>
        <taxon>Spermatophyta</taxon>
        <taxon>Magnoliopsida</taxon>
        <taxon>Liliopsida</taxon>
        <taxon>Poales</taxon>
        <taxon>Poaceae</taxon>
        <taxon>BOP clade</taxon>
        <taxon>Oryzoideae</taxon>
        <taxon>Oryzeae</taxon>
        <taxon>Oryzinae</taxon>
        <taxon>Oryza</taxon>
    </lineage>
</organism>
<dbReference type="EnsemblPlants" id="OMERI01G27230.1">
    <property type="protein sequence ID" value="OMERI01G27230.1"/>
    <property type="gene ID" value="OMERI01G27230"/>
</dbReference>
<dbReference type="Proteomes" id="UP000008021">
    <property type="component" value="Chromosome 1"/>
</dbReference>
<evidence type="ECO:0000313" key="2">
    <source>
        <dbReference type="Proteomes" id="UP000008021"/>
    </source>
</evidence>
<dbReference type="HOGENOM" id="CLU_2948800_0_0_1"/>
<proteinExistence type="predicted"/>
<protein>
    <submittedName>
        <fullName evidence="1">Uncharacterized protein</fullName>
    </submittedName>
</protein>
<reference evidence="1" key="2">
    <citation type="submission" date="2018-05" db="EMBL/GenBank/DDBJ databases">
        <title>OmerRS3 (Oryza meridionalis Reference Sequence Version 3).</title>
        <authorList>
            <person name="Zhang J."/>
            <person name="Kudrna D."/>
            <person name="Lee S."/>
            <person name="Talag J."/>
            <person name="Welchert J."/>
            <person name="Wing R.A."/>
        </authorList>
    </citation>
    <scope>NUCLEOTIDE SEQUENCE [LARGE SCALE GENOMIC DNA]</scope>
    <source>
        <strain evidence="1">cv. OR44</strain>
    </source>
</reference>
<name>A0A0E0C7F0_9ORYZ</name>
<evidence type="ECO:0000313" key="1">
    <source>
        <dbReference type="EnsemblPlants" id="OMERI01G27230.1"/>
    </source>
</evidence>
<dbReference type="Gramene" id="OMERI01G27230.1">
    <property type="protein sequence ID" value="OMERI01G27230.1"/>
    <property type="gene ID" value="OMERI01G27230"/>
</dbReference>
<reference evidence="1" key="1">
    <citation type="submission" date="2015-04" db="UniProtKB">
        <authorList>
            <consortium name="EnsemblPlants"/>
        </authorList>
    </citation>
    <scope>IDENTIFICATION</scope>
</reference>
<keyword evidence="2" id="KW-1185">Reference proteome</keyword>
<accession>A0A0E0C7F0</accession>